<comment type="function">
    <text evidence="5">ATPase component of the INO80 complex which remodels chromatin by shifting nucleosomes and is involved in DNA repair.</text>
</comment>
<dbReference type="Proteomes" id="UP000053780">
    <property type="component" value="Unassembled WGS sequence"/>
</dbReference>
<dbReference type="PANTHER" id="PTHR45685">
    <property type="entry name" value="HELICASE SRCAP-RELATED"/>
    <property type="match status" value="1"/>
</dbReference>
<dbReference type="InterPro" id="IPR027417">
    <property type="entry name" value="P-loop_NTPase"/>
</dbReference>
<keyword evidence="5" id="KW-0227">DNA damage</keyword>
<dbReference type="Pfam" id="PF00271">
    <property type="entry name" value="Helicase_C"/>
    <property type="match status" value="1"/>
</dbReference>
<keyword evidence="5" id="KW-0234">DNA repair</keyword>
<evidence type="ECO:0000256" key="2">
    <source>
        <dbReference type="ARBA" id="ARBA00022741"/>
    </source>
</evidence>
<dbReference type="GO" id="GO:0031011">
    <property type="term" value="C:Ino80 complex"/>
    <property type="evidence" value="ECO:0007669"/>
    <property type="project" value="UniProtKB-UniRule"/>
</dbReference>
<dbReference type="SUPFAM" id="SSF52540">
    <property type="entry name" value="P-loop containing nucleoside triphosphate hydrolases"/>
    <property type="match status" value="1"/>
</dbReference>
<sequence length="214" mass="24805">MNSLKKIPVITKNILSSFPYVYTNNGEYLPKININLPLTINNVVNVPPLNTFIIDSGKFLLLDRLLTKLKQENHRILLYFQMTKMMDLVEDYLVKKEYSYCRLDGSSKISYRRDTVNDWQTGDKFIFLLSTRAGGLGINLTAADTVIFYDSDWNPTVDQQAMDRAYRIGQTKDVTVYRLITRNTIEERVMEKALHKGNLQKMVIKGKIFEGLDY</sequence>
<evidence type="ECO:0000256" key="1">
    <source>
        <dbReference type="ARBA" id="ARBA00004123"/>
    </source>
</evidence>
<gene>
    <name evidence="7" type="ORF">NAPIS_ORF01700</name>
</gene>
<dbReference type="GO" id="GO:0042393">
    <property type="term" value="F:histone binding"/>
    <property type="evidence" value="ECO:0007669"/>
    <property type="project" value="TreeGrafter"/>
</dbReference>
<dbReference type="PROSITE" id="PS51194">
    <property type="entry name" value="HELICASE_CTER"/>
    <property type="match status" value="1"/>
</dbReference>
<keyword evidence="2" id="KW-0547">Nucleotide-binding</keyword>
<name>T0KZJ9_9MICR</name>
<evidence type="ECO:0000313" key="8">
    <source>
        <dbReference type="Proteomes" id="UP000053780"/>
    </source>
</evidence>
<dbReference type="GO" id="GO:0016887">
    <property type="term" value="F:ATP hydrolysis activity"/>
    <property type="evidence" value="ECO:0007669"/>
    <property type="project" value="TreeGrafter"/>
</dbReference>
<dbReference type="PANTHER" id="PTHR45685:SF2">
    <property type="entry name" value="CHROMATIN-REMODELING ATPASE INO80"/>
    <property type="match status" value="1"/>
</dbReference>
<comment type="domain">
    <text evidence="5">The DBINO region is involved in binding to DNA.</text>
</comment>
<reference evidence="7 8" key="1">
    <citation type="journal article" date="2013" name="BMC Genomics">
        <title>Genome sequencing and comparative genomics of honey bee microsporidia, Nosema apis reveal novel insights into host-parasite interactions.</title>
        <authorList>
            <person name="Chen Yp."/>
            <person name="Pettis J.S."/>
            <person name="Zhao Y."/>
            <person name="Liu X."/>
            <person name="Tallon L.J."/>
            <person name="Sadzewicz L.D."/>
            <person name="Li R."/>
            <person name="Zheng H."/>
            <person name="Huang S."/>
            <person name="Zhang X."/>
            <person name="Hamilton M.C."/>
            <person name="Pernal S.F."/>
            <person name="Melathopoulos A.P."/>
            <person name="Yan X."/>
            <person name="Evans J.D."/>
        </authorList>
    </citation>
    <scope>NUCLEOTIDE SEQUENCE [LARGE SCALE GENOMIC DNA]</scope>
    <source>
        <strain evidence="7 8">BRL 01</strain>
    </source>
</reference>
<dbReference type="GO" id="GO:0006281">
    <property type="term" value="P:DNA repair"/>
    <property type="evidence" value="ECO:0007669"/>
    <property type="project" value="UniProtKB-UniRule"/>
</dbReference>
<keyword evidence="3 5" id="KW-0378">Hydrolase</keyword>
<dbReference type="Gene3D" id="3.40.50.300">
    <property type="entry name" value="P-loop containing nucleotide triphosphate hydrolases"/>
    <property type="match status" value="1"/>
</dbReference>
<evidence type="ECO:0000313" key="7">
    <source>
        <dbReference type="EMBL" id="EQB60732.1"/>
    </source>
</evidence>
<dbReference type="SMART" id="SM00490">
    <property type="entry name" value="HELICc"/>
    <property type="match status" value="1"/>
</dbReference>
<dbReference type="GO" id="GO:0003677">
    <property type="term" value="F:DNA binding"/>
    <property type="evidence" value="ECO:0007669"/>
    <property type="project" value="UniProtKB-UniRule"/>
</dbReference>
<keyword evidence="4 5" id="KW-0067">ATP-binding</keyword>
<feature type="domain" description="Helicase C-terminal" evidence="6">
    <location>
        <begin position="61"/>
        <end position="214"/>
    </location>
</feature>
<evidence type="ECO:0000256" key="3">
    <source>
        <dbReference type="ARBA" id="ARBA00022801"/>
    </source>
</evidence>
<dbReference type="AlphaFoldDB" id="T0KZJ9"/>
<keyword evidence="5" id="KW-0238">DNA-binding</keyword>
<dbReference type="HOGENOM" id="CLU_000315_30_1_1"/>
<dbReference type="InterPro" id="IPR050520">
    <property type="entry name" value="INO80/SWR1_helicase"/>
</dbReference>
<comment type="similarity">
    <text evidence="5">Belongs to the SNF2/RAD54 helicase family.</text>
</comment>
<comment type="subunit">
    <text evidence="5">Component of the INO80 chromatin-remodeling complex.</text>
</comment>
<dbReference type="EMBL" id="KE647245">
    <property type="protein sequence ID" value="EQB60732.1"/>
    <property type="molecule type" value="Genomic_DNA"/>
</dbReference>
<dbReference type="VEuPathDB" id="MicrosporidiaDB:NAPIS_ORF01700"/>
<accession>T0KZJ9</accession>
<evidence type="ECO:0000256" key="5">
    <source>
        <dbReference type="RuleBase" id="RU368001"/>
    </source>
</evidence>
<dbReference type="OrthoDB" id="2193423at2759"/>
<evidence type="ECO:0000259" key="6">
    <source>
        <dbReference type="PROSITE" id="PS51194"/>
    </source>
</evidence>
<comment type="catalytic activity">
    <reaction evidence="5">
        <text>ATP + H2O = ADP + phosphate + H(+)</text>
        <dbReference type="Rhea" id="RHEA:13065"/>
        <dbReference type="ChEBI" id="CHEBI:15377"/>
        <dbReference type="ChEBI" id="CHEBI:15378"/>
        <dbReference type="ChEBI" id="CHEBI:30616"/>
        <dbReference type="ChEBI" id="CHEBI:43474"/>
        <dbReference type="ChEBI" id="CHEBI:456216"/>
    </reaction>
</comment>
<dbReference type="EC" id="3.6.4.-" evidence="5"/>
<protein>
    <recommendedName>
        <fullName evidence="5">Chromatin-remodeling ATPase INO80</fullName>
        <ecNumber evidence="5">3.6.4.-</ecNumber>
    </recommendedName>
</protein>
<evidence type="ECO:0000256" key="4">
    <source>
        <dbReference type="ARBA" id="ARBA00022840"/>
    </source>
</evidence>
<dbReference type="InterPro" id="IPR049730">
    <property type="entry name" value="SNF2/RAD54-like_C"/>
</dbReference>
<dbReference type="InterPro" id="IPR001650">
    <property type="entry name" value="Helicase_C-like"/>
</dbReference>
<comment type="subcellular location">
    <subcellularLocation>
        <location evidence="1 5">Nucleus</location>
    </subcellularLocation>
</comment>
<proteinExistence type="inferred from homology"/>
<organism evidence="7 8">
    <name type="scientific">Vairimorpha apis BRL 01</name>
    <dbReference type="NCBI Taxonomy" id="1037528"/>
    <lineage>
        <taxon>Eukaryota</taxon>
        <taxon>Fungi</taxon>
        <taxon>Fungi incertae sedis</taxon>
        <taxon>Microsporidia</taxon>
        <taxon>Nosematidae</taxon>
        <taxon>Vairimorpha</taxon>
    </lineage>
</organism>
<keyword evidence="8" id="KW-1185">Reference proteome</keyword>
<dbReference type="CDD" id="cd18793">
    <property type="entry name" value="SF2_C_SNF"/>
    <property type="match status" value="1"/>
</dbReference>
<dbReference type="GO" id="GO:0006338">
    <property type="term" value="P:chromatin remodeling"/>
    <property type="evidence" value="ECO:0007669"/>
    <property type="project" value="UniProtKB-UniRule"/>
</dbReference>
<dbReference type="GO" id="GO:0005524">
    <property type="term" value="F:ATP binding"/>
    <property type="evidence" value="ECO:0007669"/>
    <property type="project" value="UniProtKB-UniRule"/>
</dbReference>